<dbReference type="Pfam" id="PF26334">
    <property type="entry name" value="Gtf3_N"/>
    <property type="match status" value="1"/>
</dbReference>
<evidence type="ECO:0000256" key="1">
    <source>
        <dbReference type="ARBA" id="ARBA00022679"/>
    </source>
</evidence>
<name>A0A1I2PUH9_9LACO</name>
<evidence type="ECO:0000313" key="4">
    <source>
        <dbReference type="EMBL" id="SFG19708.1"/>
    </source>
</evidence>
<gene>
    <name evidence="4" type="ORF">SAMN02910432_00303</name>
</gene>
<organism evidence="4 5">
    <name type="scientific">Ligilactobacillus ruminis DSM 20403 = NBRC 102161</name>
    <dbReference type="NCBI Taxonomy" id="1423798"/>
    <lineage>
        <taxon>Bacteria</taxon>
        <taxon>Bacillati</taxon>
        <taxon>Bacillota</taxon>
        <taxon>Bacilli</taxon>
        <taxon>Lactobacillales</taxon>
        <taxon>Lactobacillaceae</taxon>
        <taxon>Ligilactobacillus</taxon>
    </lineage>
</organism>
<proteinExistence type="predicted"/>
<protein>
    <recommendedName>
        <fullName evidence="6">Galactofuranosyltransferase</fullName>
    </recommendedName>
</protein>
<evidence type="ECO:0000259" key="2">
    <source>
        <dbReference type="Pfam" id="PF26334"/>
    </source>
</evidence>
<reference evidence="5" key="1">
    <citation type="submission" date="2016-10" db="EMBL/GenBank/DDBJ databases">
        <authorList>
            <person name="Varghese N."/>
            <person name="Submissions S."/>
        </authorList>
    </citation>
    <scope>NUCLEOTIDE SEQUENCE [LARGE SCALE GENOMIC DNA]</scope>
    <source>
        <strain evidence="5">DSM 20403</strain>
    </source>
</reference>
<feature type="domain" description="Glucosyltransferase 3-like C-terminal" evidence="3">
    <location>
        <begin position="174"/>
        <end position="334"/>
    </location>
</feature>
<sequence length="337" mass="38595">MENVILYSVLRSLRAKNDAGPKAKTDINEFLTEEGFKVMDLDLPEKRLEKFLFVHLKLKRLFKGRQFDNVILQYPFYSVFLTKKIIENAKKVTHGKFLIMVHDVETLRVYDGNKQFEKDEMEIFNSADGLIVHNSKMSEWLKQHGVTVPITILGIFDYRNDCPKNDRFEYQKSICFAGNLEKSTFLKKVKLNNAKLDVYGPSPAQEYQKGVTYCGVYTPDDLPNHLNENFGLIWDGDEMSACTGVFGNYMRYNAPHKTSLYLSSGIPVIIWKEAAMAEFVSENEVGIAIENLNDLDNVLQKVDDAGYKKMKSNALNLAERLRRGSYVKEAVRKALGD</sequence>
<dbReference type="EMBL" id="FOPI01000005">
    <property type="protein sequence ID" value="SFG19708.1"/>
    <property type="molecule type" value="Genomic_DNA"/>
</dbReference>
<dbReference type="InterPro" id="IPR058592">
    <property type="entry name" value="Gtf3_C"/>
</dbReference>
<dbReference type="RefSeq" id="WP_014073612.1">
    <property type="nucleotide sequence ID" value="NZ_AYYL01000002.1"/>
</dbReference>
<keyword evidence="1" id="KW-0808">Transferase</keyword>
<dbReference type="InterPro" id="IPR058591">
    <property type="entry name" value="Gtf3_N"/>
</dbReference>
<dbReference type="SUPFAM" id="SSF53756">
    <property type="entry name" value="UDP-Glycosyltransferase/glycogen phosphorylase"/>
    <property type="match status" value="1"/>
</dbReference>
<dbReference type="Pfam" id="PF26337">
    <property type="entry name" value="Gtf3_C"/>
    <property type="match status" value="1"/>
</dbReference>
<dbReference type="Proteomes" id="UP000182635">
    <property type="component" value="Unassembled WGS sequence"/>
</dbReference>
<dbReference type="PIRSF" id="PIRSF007023">
    <property type="entry name" value="UDP-Galf_transf"/>
    <property type="match status" value="1"/>
</dbReference>
<dbReference type="Gene3D" id="3.40.50.2000">
    <property type="entry name" value="Glycogen Phosphorylase B"/>
    <property type="match status" value="2"/>
</dbReference>
<dbReference type="GeneID" id="29801662"/>
<dbReference type="AlphaFoldDB" id="A0A1I2PUH9"/>
<evidence type="ECO:0000259" key="3">
    <source>
        <dbReference type="Pfam" id="PF26337"/>
    </source>
</evidence>
<evidence type="ECO:0008006" key="6">
    <source>
        <dbReference type="Google" id="ProtNLM"/>
    </source>
</evidence>
<accession>A0A1I2PUH9</accession>
<dbReference type="OrthoDB" id="9790931at2"/>
<feature type="domain" description="Glucosyltransferase 3-like N-terminal" evidence="2">
    <location>
        <begin position="15"/>
        <end position="155"/>
    </location>
</feature>
<evidence type="ECO:0000313" key="5">
    <source>
        <dbReference type="Proteomes" id="UP000182635"/>
    </source>
</evidence>